<evidence type="ECO:0000256" key="6">
    <source>
        <dbReference type="ARBA" id="ARBA00023136"/>
    </source>
</evidence>
<dbReference type="Proteomes" id="UP001142055">
    <property type="component" value="Chromosome 2"/>
</dbReference>
<sequence length="356" mass="40600">MLGASLFVLFEAKAELRLRDQVLHSQQLFLEKNDCLDAKDLKQFVKSIMAANDKGVNLSKLNDLLELSAVKANETFNEDVNDHPLSTMRPATVKRNRVLTIVKSDLDEEIKEELTGGENSVDETIQITKLSTPIKVPTDMTNWEFLSSLNYVATVVTTIGYGHISPATAEGKMLTLIFGAITIPLTLLFFSIIISTIRDGPVKAIEIWLIKIFSRHCRITLLKIRFLHLLLVTFILFMMLILLPAFIFVQLEPEWTFLDSFYYCFITITTVGLGDYVPAQTVLNENRPFYLIGTILYMYFGLCMIMLWIALVLRIPYFNFKTFLVIEEPEIAEQKLSDEETCLLSQNSNTNYSSIY</sequence>
<keyword evidence="7 8" id="KW-0407">Ion channel</keyword>
<evidence type="ECO:0000256" key="5">
    <source>
        <dbReference type="ARBA" id="ARBA00023065"/>
    </source>
</evidence>
<organism evidence="11 12">
    <name type="scientific">Blomia tropicalis</name>
    <name type="common">Mite</name>
    <dbReference type="NCBI Taxonomy" id="40697"/>
    <lineage>
        <taxon>Eukaryota</taxon>
        <taxon>Metazoa</taxon>
        <taxon>Ecdysozoa</taxon>
        <taxon>Arthropoda</taxon>
        <taxon>Chelicerata</taxon>
        <taxon>Arachnida</taxon>
        <taxon>Acari</taxon>
        <taxon>Acariformes</taxon>
        <taxon>Sarcoptiformes</taxon>
        <taxon>Astigmata</taxon>
        <taxon>Glycyphagoidea</taxon>
        <taxon>Echimyopodidae</taxon>
        <taxon>Blomia</taxon>
    </lineage>
</organism>
<evidence type="ECO:0000256" key="9">
    <source>
        <dbReference type="SAM" id="Phobius"/>
    </source>
</evidence>
<comment type="similarity">
    <text evidence="8">Belongs to the two pore domain potassium channel (TC 1.A.1.8) family.</text>
</comment>
<feature type="transmembrane region" description="Helical" evidence="9">
    <location>
        <begin position="226"/>
        <end position="248"/>
    </location>
</feature>
<evidence type="ECO:0000256" key="7">
    <source>
        <dbReference type="ARBA" id="ARBA00023303"/>
    </source>
</evidence>
<evidence type="ECO:0000256" key="4">
    <source>
        <dbReference type="ARBA" id="ARBA00022989"/>
    </source>
</evidence>
<dbReference type="PANTHER" id="PTHR11003:SF291">
    <property type="entry name" value="IP11374P"/>
    <property type="match status" value="1"/>
</dbReference>
<dbReference type="GO" id="GO:0030322">
    <property type="term" value="P:stabilization of membrane potential"/>
    <property type="evidence" value="ECO:0007669"/>
    <property type="project" value="TreeGrafter"/>
</dbReference>
<comment type="caution">
    <text evidence="11">The sequence shown here is derived from an EMBL/GenBank/DDBJ whole genome shotgun (WGS) entry which is preliminary data.</text>
</comment>
<evidence type="ECO:0000256" key="1">
    <source>
        <dbReference type="ARBA" id="ARBA00004141"/>
    </source>
</evidence>
<evidence type="ECO:0000256" key="8">
    <source>
        <dbReference type="RuleBase" id="RU003857"/>
    </source>
</evidence>
<dbReference type="Gene3D" id="1.10.287.70">
    <property type="match status" value="1"/>
</dbReference>
<gene>
    <name evidence="11" type="ORF">RDWZM_004490</name>
</gene>
<reference evidence="11" key="1">
    <citation type="submission" date="2022-12" db="EMBL/GenBank/DDBJ databases">
        <title>Genome assemblies of Blomia tropicalis.</title>
        <authorList>
            <person name="Cui Y."/>
        </authorList>
    </citation>
    <scope>NUCLEOTIDE SEQUENCE</scope>
    <source>
        <tissue evidence="11">Adult mites</tissue>
    </source>
</reference>
<evidence type="ECO:0000256" key="2">
    <source>
        <dbReference type="ARBA" id="ARBA00022448"/>
    </source>
</evidence>
<dbReference type="GO" id="GO:0005886">
    <property type="term" value="C:plasma membrane"/>
    <property type="evidence" value="ECO:0007669"/>
    <property type="project" value="TreeGrafter"/>
</dbReference>
<feature type="transmembrane region" description="Helical" evidence="9">
    <location>
        <begin position="260"/>
        <end position="277"/>
    </location>
</feature>
<dbReference type="PRINTS" id="PR01333">
    <property type="entry name" value="2POREKCHANEL"/>
</dbReference>
<keyword evidence="12" id="KW-1185">Reference proteome</keyword>
<keyword evidence="5 8" id="KW-0406">Ion transport</keyword>
<keyword evidence="2 8" id="KW-0813">Transport</keyword>
<feature type="transmembrane region" description="Helical" evidence="9">
    <location>
        <begin position="173"/>
        <end position="194"/>
    </location>
</feature>
<keyword evidence="6 9" id="KW-0472">Membrane</keyword>
<evidence type="ECO:0000313" key="11">
    <source>
        <dbReference type="EMBL" id="KAJ6218678.1"/>
    </source>
</evidence>
<keyword evidence="4 9" id="KW-1133">Transmembrane helix</keyword>
<dbReference type="Pfam" id="PF07885">
    <property type="entry name" value="Ion_trans_2"/>
    <property type="match status" value="2"/>
</dbReference>
<dbReference type="GO" id="GO:0022841">
    <property type="term" value="F:potassium ion leak channel activity"/>
    <property type="evidence" value="ECO:0007669"/>
    <property type="project" value="TreeGrafter"/>
</dbReference>
<dbReference type="InterPro" id="IPR003280">
    <property type="entry name" value="2pore_dom_K_chnl"/>
</dbReference>
<feature type="domain" description="Potassium channel" evidence="10">
    <location>
        <begin position="140"/>
        <end position="197"/>
    </location>
</feature>
<feature type="domain" description="Potassium channel" evidence="10">
    <location>
        <begin position="238"/>
        <end position="314"/>
    </location>
</feature>
<evidence type="ECO:0000259" key="10">
    <source>
        <dbReference type="Pfam" id="PF07885"/>
    </source>
</evidence>
<accession>A0A9Q0RK25</accession>
<dbReference type="EMBL" id="JAPWDV010000002">
    <property type="protein sequence ID" value="KAJ6218678.1"/>
    <property type="molecule type" value="Genomic_DNA"/>
</dbReference>
<evidence type="ECO:0000313" key="12">
    <source>
        <dbReference type="Proteomes" id="UP001142055"/>
    </source>
</evidence>
<dbReference type="SUPFAM" id="SSF81324">
    <property type="entry name" value="Voltage-gated potassium channels"/>
    <property type="match status" value="2"/>
</dbReference>
<name>A0A9Q0RK25_BLOTA</name>
<dbReference type="OMA" id="YLNEDEW"/>
<keyword evidence="3 8" id="KW-0812">Transmembrane</keyword>
<protein>
    <recommendedName>
        <fullName evidence="10">Potassium channel domain-containing protein</fullName>
    </recommendedName>
</protein>
<dbReference type="AlphaFoldDB" id="A0A9Q0RK25"/>
<comment type="subcellular location">
    <subcellularLocation>
        <location evidence="1">Membrane</location>
        <topology evidence="1">Multi-pass membrane protein</topology>
    </subcellularLocation>
</comment>
<dbReference type="GO" id="GO:0015271">
    <property type="term" value="F:outward rectifier potassium channel activity"/>
    <property type="evidence" value="ECO:0007669"/>
    <property type="project" value="TreeGrafter"/>
</dbReference>
<proteinExistence type="inferred from homology"/>
<dbReference type="InterPro" id="IPR013099">
    <property type="entry name" value="K_chnl_dom"/>
</dbReference>
<feature type="transmembrane region" description="Helical" evidence="9">
    <location>
        <begin position="289"/>
        <end position="311"/>
    </location>
</feature>
<dbReference type="PANTHER" id="PTHR11003">
    <property type="entry name" value="POTASSIUM CHANNEL, SUBFAMILY K"/>
    <property type="match status" value="1"/>
</dbReference>
<evidence type="ECO:0000256" key="3">
    <source>
        <dbReference type="ARBA" id="ARBA00022692"/>
    </source>
</evidence>